<feature type="binding site" evidence="8">
    <location>
        <position position="406"/>
    </location>
    <ligand>
        <name>[4Fe-4S] cluster</name>
        <dbReference type="ChEBI" id="CHEBI:49883"/>
        <label>2</label>
    </ligand>
</feature>
<feature type="binding site" evidence="8">
    <location>
        <position position="367"/>
    </location>
    <ligand>
        <name>[4Fe-4S] cluster</name>
        <dbReference type="ChEBI" id="CHEBI:49883"/>
        <label>1</label>
    </ligand>
</feature>
<proteinExistence type="inferred from homology"/>
<dbReference type="Pfam" id="PF13534">
    <property type="entry name" value="Fer4_17"/>
    <property type="match status" value="1"/>
</dbReference>
<dbReference type="InterPro" id="IPR010208">
    <property type="entry name" value="Ion_transpt_RnfC/RsxC"/>
</dbReference>
<dbReference type="KEGG" id="aaxa:NCTC10138_00097"/>
<feature type="binding site" evidence="8">
    <location>
        <position position="403"/>
    </location>
    <ligand>
        <name>[4Fe-4S] cluster</name>
        <dbReference type="ChEBI" id="CHEBI:49883"/>
        <label>2</label>
    </ligand>
</feature>
<dbReference type="InterPro" id="IPR017900">
    <property type="entry name" value="4Fe4S_Fe_S_CS"/>
</dbReference>
<keyword evidence="8" id="KW-1278">Translocase</keyword>
<evidence type="ECO:0000256" key="6">
    <source>
        <dbReference type="ARBA" id="ARBA00023004"/>
    </source>
</evidence>
<dbReference type="InterPro" id="IPR026902">
    <property type="entry name" value="RnfC_N"/>
</dbReference>
<comment type="similarity">
    <text evidence="8">Belongs to the 4Fe4S bacterial-type ferredoxin family. RnfC subfamily.</text>
</comment>
<dbReference type="EC" id="7.-.-.-" evidence="8"/>
<evidence type="ECO:0000256" key="4">
    <source>
        <dbReference type="ARBA" id="ARBA00022737"/>
    </source>
</evidence>
<evidence type="ECO:0000313" key="11">
    <source>
        <dbReference type="Proteomes" id="UP000289841"/>
    </source>
</evidence>
<feature type="binding site" evidence="8">
    <location>
        <position position="413"/>
    </location>
    <ligand>
        <name>[4Fe-4S] cluster</name>
        <dbReference type="ChEBI" id="CHEBI:49883"/>
        <label>1</label>
    </ligand>
</feature>
<keyword evidence="1 8" id="KW-0813">Transport</keyword>
<keyword evidence="11" id="KW-1185">Reference proteome</keyword>
<evidence type="ECO:0000256" key="3">
    <source>
        <dbReference type="ARBA" id="ARBA00022723"/>
    </source>
</evidence>
<dbReference type="PANTHER" id="PTHR43034">
    <property type="entry name" value="ION-TRANSLOCATING OXIDOREDUCTASE COMPLEX SUBUNIT C"/>
    <property type="match status" value="1"/>
</dbReference>
<dbReference type="NCBIfam" id="TIGR01945">
    <property type="entry name" value="rnfC"/>
    <property type="match status" value="1"/>
</dbReference>
<dbReference type="EMBL" id="LR215048">
    <property type="protein sequence ID" value="VEU79675.1"/>
    <property type="molecule type" value="Genomic_DNA"/>
</dbReference>
<dbReference type="Proteomes" id="UP000289841">
    <property type="component" value="Chromosome"/>
</dbReference>
<dbReference type="RefSeq" id="WP_026390723.1">
    <property type="nucleotide sequence ID" value="NZ_LR215048.1"/>
</dbReference>
<dbReference type="AlphaFoldDB" id="A0A449BBC0"/>
<dbReference type="SUPFAM" id="SSF142019">
    <property type="entry name" value="Nqo1 FMN-binding domain-like"/>
    <property type="match status" value="1"/>
</dbReference>
<dbReference type="PROSITE" id="PS00198">
    <property type="entry name" value="4FE4S_FER_1"/>
    <property type="match status" value="1"/>
</dbReference>
<comment type="subunit">
    <text evidence="8">The complex is composed of six subunits: RnfA, RnfB, RnfC, RnfD, RnfE and RnfG.</text>
</comment>
<sequence>MITKTRIIPDGKKELKKLPILHHKEAEYLYYPITNARCPVGETCVLGGQFVKVGEVIGTRKGSFFEQPIHATASGEIVGIEKHHDQTGKLVDCVILKNDQKYELHESVKDRTDEEIKNLTREELVEIAKEMGLVGLGGSGFPTYIKLNTKEEIDTIVVNGVECEPFLVSDYELMLNSPHELIKGLIYVMQAMKAKKGVIAIKKKYKEIKEVLDFALTEYPGVNIEVAEVGNYYPQGWELETVKSAIGVTIPQGALTAKYGVLIFNVSTLASVYQAVKHRMPVLERFFTLSGDGIKNTSFRARIGTKITDLVQIAGGYLDVEIPKTLVLGGPMMGSNTTTDDVMITHTITSMIVFNNVDYFEEPCIHCAACVYSCPVKIEPVQIMNALKLGDAEGLEMLKVNKCIECGLCSFVCPSKIHLTQYMRDSKKYLREKGI</sequence>
<dbReference type="InterPro" id="IPR037225">
    <property type="entry name" value="Nuo51_FMN-bd_sf"/>
</dbReference>
<dbReference type="Gene3D" id="3.30.70.20">
    <property type="match status" value="1"/>
</dbReference>
<comment type="function">
    <text evidence="8">Part of a membrane-bound complex that couples electron transfer with translocation of ions across the membrane.</text>
</comment>
<dbReference type="SUPFAM" id="SSF46548">
    <property type="entry name" value="alpha-helical ferredoxin"/>
    <property type="match status" value="1"/>
</dbReference>
<evidence type="ECO:0000256" key="2">
    <source>
        <dbReference type="ARBA" id="ARBA00022485"/>
    </source>
</evidence>
<feature type="domain" description="4Fe-4S ferredoxin-type" evidence="9">
    <location>
        <begin position="353"/>
        <end position="383"/>
    </location>
</feature>
<protein>
    <recommendedName>
        <fullName evidence="8">Ion-translocating oxidoreductase complex subunit C</fullName>
        <ecNumber evidence="8">7.-.-.-</ecNumber>
    </recommendedName>
    <alternativeName>
        <fullName evidence="8">Rnf electron transport complex subunit C</fullName>
    </alternativeName>
</protein>
<keyword evidence="8" id="KW-0472">Membrane</keyword>
<dbReference type="GO" id="GO:0051539">
    <property type="term" value="F:4 iron, 4 sulfur cluster binding"/>
    <property type="evidence" value="ECO:0007669"/>
    <property type="project" value="UniProtKB-KW"/>
</dbReference>
<dbReference type="Pfam" id="PF13375">
    <property type="entry name" value="RnfC_N"/>
    <property type="match status" value="1"/>
</dbReference>
<keyword evidence="6 8" id="KW-0408">Iron</keyword>
<dbReference type="Pfam" id="PF01512">
    <property type="entry name" value="Complex1_51K"/>
    <property type="match status" value="1"/>
</dbReference>
<dbReference type="GO" id="GO:0009055">
    <property type="term" value="F:electron transfer activity"/>
    <property type="evidence" value="ECO:0007669"/>
    <property type="project" value="InterPro"/>
</dbReference>
<dbReference type="Gene3D" id="3.40.50.11540">
    <property type="entry name" value="NADH-ubiquinone oxidoreductase 51kDa subunit"/>
    <property type="match status" value="1"/>
</dbReference>
<evidence type="ECO:0000256" key="5">
    <source>
        <dbReference type="ARBA" id="ARBA00022982"/>
    </source>
</evidence>
<keyword evidence="7 8" id="KW-0411">Iron-sulfur</keyword>
<reference evidence="10 11" key="1">
    <citation type="submission" date="2019-01" db="EMBL/GenBank/DDBJ databases">
        <authorList>
            <consortium name="Pathogen Informatics"/>
        </authorList>
    </citation>
    <scope>NUCLEOTIDE SEQUENCE [LARGE SCALE GENOMIC DNA]</scope>
    <source>
        <strain evidence="10 11">NCTC10138</strain>
    </source>
</reference>
<keyword evidence="8" id="KW-1003">Cell membrane</keyword>
<keyword evidence="4 8" id="KW-0677">Repeat</keyword>
<name>A0A449BBC0_HAPAX</name>
<dbReference type="STRING" id="1278311.GCA_000428705_01254"/>
<feature type="binding site" evidence="8">
    <location>
        <position position="374"/>
    </location>
    <ligand>
        <name>[4Fe-4S] cluster</name>
        <dbReference type="ChEBI" id="CHEBI:49883"/>
        <label>2</label>
    </ligand>
</feature>
<dbReference type="GO" id="GO:0005886">
    <property type="term" value="C:plasma membrane"/>
    <property type="evidence" value="ECO:0007669"/>
    <property type="project" value="UniProtKB-SubCell"/>
</dbReference>
<dbReference type="GO" id="GO:0046872">
    <property type="term" value="F:metal ion binding"/>
    <property type="evidence" value="ECO:0007669"/>
    <property type="project" value="UniProtKB-KW"/>
</dbReference>
<keyword evidence="2 8" id="KW-0004">4Fe-4S</keyword>
<comment type="subcellular location">
    <subcellularLocation>
        <location evidence="8">Cell membrane</location>
        <topology evidence="8">Peripheral membrane protein</topology>
    </subcellularLocation>
</comment>
<dbReference type="OrthoDB" id="9767754at2"/>
<organism evidence="10 11">
    <name type="scientific">Haploplasma axanthum</name>
    <name type="common">Acholeplasma axanthum</name>
    <dbReference type="NCBI Taxonomy" id="29552"/>
    <lineage>
        <taxon>Bacteria</taxon>
        <taxon>Bacillati</taxon>
        <taxon>Mycoplasmatota</taxon>
        <taxon>Mollicutes</taxon>
        <taxon>Acholeplasmatales</taxon>
        <taxon>Acholeplasmataceae</taxon>
        <taxon>Haploplasma</taxon>
    </lineage>
</organism>
<dbReference type="InterPro" id="IPR017896">
    <property type="entry name" value="4Fe4S_Fe-S-bd"/>
</dbReference>
<feature type="binding site" evidence="8">
    <location>
        <position position="364"/>
    </location>
    <ligand>
        <name>[4Fe-4S] cluster</name>
        <dbReference type="ChEBI" id="CHEBI:49883"/>
        <label>1</label>
    </ligand>
</feature>
<keyword evidence="5 8" id="KW-0249">Electron transport</keyword>
<feature type="domain" description="4Fe-4S ferredoxin-type" evidence="9">
    <location>
        <begin position="394"/>
        <end position="422"/>
    </location>
</feature>
<evidence type="ECO:0000256" key="8">
    <source>
        <dbReference type="HAMAP-Rule" id="MF_00461"/>
    </source>
</evidence>
<dbReference type="HAMAP" id="MF_00461">
    <property type="entry name" value="RsxC_RnfC"/>
    <property type="match status" value="1"/>
</dbReference>
<evidence type="ECO:0000259" key="9">
    <source>
        <dbReference type="PROSITE" id="PS51379"/>
    </source>
</evidence>
<evidence type="ECO:0000256" key="7">
    <source>
        <dbReference type="ARBA" id="ARBA00023014"/>
    </source>
</evidence>
<dbReference type="GO" id="GO:0022900">
    <property type="term" value="P:electron transport chain"/>
    <property type="evidence" value="ECO:0007669"/>
    <property type="project" value="UniProtKB-UniRule"/>
</dbReference>
<comment type="cofactor">
    <cofactor evidence="8">
        <name>[4Fe-4S] cluster</name>
        <dbReference type="ChEBI" id="CHEBI:49883"/>
    </cofactor>
    <text evidence="8">Binds 2 [4Fe-4S] clusters per subunit.</text>
</comment>
<feature type="binding site" evidence="8">
    <location>
        <position position="409"/>
    </location>
    <ligand>
        <name>[4Fe-4S] cluster</name>
        <dbReference type="ChEBI" id="CHEBI:49883"/>
        <label>2</label>
    </ligand>
</feature>
<feature type="binding site" evidence="8">
    <location>
        <position position="370"/>
    </location>
    <ligand>
        <name>[4Fe-4S] cluster</name>
        <dbReference type="ChEBI" id="CHEBI:49883"/>
        <label>1</label>
    </ligand>
</feature>
<gene>
    <name evidence="8 10" type="primary">rnfC</name>
    <name evidence="10" type="ORF">NCTC10138_00097</name>
</gene>
<accession>A0A449BBC0</accession>
<dbReference type="PANTHER" id="PTHR43034:SF2">
    <property type="entry name" value="ION-TRANSLOCATING OXIDOREDUCTASE COMPLEX SUBUNIT C"/>
    <property type="match status" value="1"/>
</dbReference>
<evidence type="ECO:0000313" key="10">
    <source>
        <dbReference type="EMBL" id="VEU79675.1"/>
    </source>
</evidence>
<evidence type="ECO:0000256" key="1">
    <source>
        <dbReference type="ARBA" id="ARBA00022448"/>
    </source>
</evidence>
<keyword evidence="3 8" id="KW-0479">Metal-binding</keyword>
<dbReference type="InterPro" id="IPR011538">
    <property type="entry name" value="Nuo51_FMN-bd"/>
</dbReference>
<dbReference type="PROSITE" id="PS51379">
    <property type="entry name" value="4FE4S_FER_2"/>
    <property type="match status" value="2"/>
</dbReference>